<keyword evidence="3" id="KW-1185">Reference proteome</keyword>
<name>A0A9Q3JIH9_9BASI</name>
<protein>
    <submittedName>
        <fullName evidence="2">Uncharacterized protein</fullName>
    </submittedName>
</protein>
<evidence type="ECO:0000313" key="2">
    <source>
        <dbReference type="EMBL" id="MBW0563843.1"/>
    </source>
</evidence>
<proteinExistence type="predicted"/>
<sequence>MSPVHLRDLGFQSNQPGDRESPSRTRRPETGHLGHSGGWQTLREVIPTLPFTFQFNRNLRPGGWKHMDQVLQLHQLLKDFFQWSMENKRFNLASHWEELGASCQKICLRDIDFKDLMVITKCWNPTRKFRLPKVRANRIRENQTTIQAIQEELTQKGHTQIP</sequence>
<dbReference type="AlphaFoldDB" id="A0A9Q3JIH9"/>
<dbReference type="Proteomes" id="UP000765509">
    <property type="component" value="Unassembled WGS sequence"/>
</dbReference>
<feature type="compositionally biased region" description="Basic and acidic residues" evidence="1">
    <location>
        <begin position="17"/>
        <end position="32"/>
    </location>
</feature>
<accession>A0A9Q3JIH9</accession>
<reference evidence="2" key="1">
    <citation type="submission" date="2021-03" db="EMBL/GenBank/DDBJ databases">
        <title>Draft genome sequence of rust myrtle Austropuccinia psidii MF-1, a brazilian biotype.</title>
        <authorList>
            <person name="Quecine M.C."/>
            <person name="Pachon D.M.R."/>
            <person name="Bonatelli M.L."/>
            <person name="Correr F.H."/>
            <person name="Franceschini L.M."/>
            <person name="Leite T.F."/>
            <person name="Margarido G.R.A."/>
            <person name="Almeida C.A."/>
            <person name="Ferrarezi J.A."/>
            <person name="Labate C.A."/>
        </authorList>
    </citation>
    <scope>NUCLEOTIDE SEQUENCE</scope>
    <source>
        <strain evidence="2">MF-1</strain>
    </source>
</reference>
<dbReference type="EMBL" id="AVOT02074850">
    <property type="protein sequence ID" value="MBW0563843.1"/>
    <property type="molecule type" value="Genomic_DNA"/>
</dbReference>
<comment type="caution">
    <text evidence="2">The sequence shown here is derived from an EMBL/GenBank/DDBJ whole genome shotgun (WGS) entry which is preliminary data.</text>
</comment>
<evidence type="ECO:0000313" key="3">
    <source>
        <dbReference type="Proteomes" id="UP000765509"/>
    </source>
</evidence>
<feature type="region of interest" description="Disordered" evidence="1">
    <location>
        <begin position="1"/>
        <end position="38"/>
    </location>
</feature>
<organism evidence="2 3">
    <name type="scientific">Austropuccinia psidii MF-1</name>
    <dbReference type="NCBI Taxonomy" id="1389203"/>
    <lineage>
        <taxon>Eukaryota</taxon>
        <taxon>Fungi</taxon>
        <taxon>Dikarya</taxon>
        <taxon>Basidiomycota</taxon>
        <taxon>Pucciniomycotina</taxon>
        <taxon>Pucciniomycetes</taxon>
        <taxon>Pucciniales</taxon>
        <taxon>Sphaerophragmiaceae</taxon>
        <taxon>Austropuccinia</taxon>
    </lineage>
</organism>
<evidence type="ECO:0000256" key="1">
    <source>
        <dbReference type="SAM" id="MobiDB-lite"/>
    </source>
</evidence>
<gene>
    <name evidence="2" type="ORF">O181_103558</name>
</gene>